<dbReference type="SUPFAM" id="SSF88946">
    <property type="entry name" value="Sigma2 domain of RNA polymerase sigma factors"/>
    <property type="match status" value="1"/>
</dbReference>
<organism evidence="6">
    <name type="scientific">Polynucleobacter sp. UK-FUSCHL-C3</name>
    <dbReference type="NCBI Taxonomy" id="2955208"/>
    <lineage>
        <taxon>Bacteria</taxon>
        <taxon>Pseudomonadati</taxon>
        <taxon>Pseudomonadota</taxon>
        <taxon>Betaproteobacteria</taxon>
        <taxon>Burkholderiales</taxon>
        <taxon>Burkholderiaceae</taxon>
        <taxon>Polynucleobacter</taxon>
    </lineage>
</organism>
<feature type="domain" description="RNA polymerase sigma-70" evidence="5">
    <location>
        <begin position="198"/>
        <end position="224"/>
    </location>
</feature>
<dbReference type="NCBIfam" id="TIGR02479">
    <property type="entry name" value="FliA_WhiG"/>
    <property type="match status" value="1"/>
</dbReference>
<evidence type="ECO:0000256" key="3">
    <source>
        <dbReference type="ARBA" id="ARBA00023125"/>
    </source>
</evidence>
<dbReference type="CDD" id="cd06171">
    <property type="entry name" value="Sigma70_r4"/>
    <property type="match status" value="1"/>
</dbReference>
<reference evidence="6" key="1">
    <citation type="submission" date="2022-06" db="EMBL/GenBank/DDBJ databases">
        <title>New Polynucleobacter species.</title>
        <authorList>
            <person name="Hahn M.W."/>
        </authorList>
    </citation>
    <scope>NUCLEOTIDE SEQUENCE</scope>
    <source>
        <strain evidence="6">UK-FUSCHL-C3</strain>
    </source>
</reference>
<name>A0AAU8A0Z7_9BURK</name>
<evidence type="ECO:0000256" key="2">
    <source>
        <dbReference type="ARBA" id="ARBA00023082"/>
    </source>
</evidence>
<dbReference type="InterPro" id="IPR013324">
    <property type="entry name" value="RNA_pol_sigma_r3/r4-like"/>
</dbReference>
<dbReference type="NCBIfam" id="TIGR02937">
    <property type="entry name" value="sigma70-ECF"/>
    <property type="match status" value="1"/>
</dbReference>
<dbReference type="Pfam" id="PF04539">
    <property type="entry name" value="Sigma70_r3"/>
    <property type="match status" value="1"/>
</dbReference>
<evidence type="ECO:0000256" key="1">
    <source>
        <dbReference type="ARBA" id="ARBA00023015"/>
    </source>
</evidence>
<dbReference type="InterPro" id="IPR007627">
    <property type="entry name" value="RNA_pol_sigma70_r2"/>
</dbReference>
<accession>A0AAU8A0Z7</accession>
<dbReference type="InterPro" id="IPR013325">
    <property type="entry name" value="RNA_pol_sigma_r2"/>
</dbReference>
<evidence type="ECO:0000313" key="6">
    <source>
        <dbReference type="EMBL" id="XCC57312.1"/>
    </source>
</evidence>
<dbReference type="GO" id="GO:0003677">
    <property type="term" value="F:DNA binding"/>
    <property type="evidence" value="ECO:0007669"/>
    <property type="project" value="UniProtKB-KW"/>
</dbReference>
<keyword evidence="3" id="KW-0238">DNA-binding</keyword>
<dbReference type="Gene3D" id="1.10.1740.10">
    <property type="match status" value="1"/>
</dbReference>
<dbReference type="SUPFAM" id="SSF88659">
    <property type="entry name" value="Sigma3 and sigma4 domains of RNA polymerase sigma factors"/>
    <property type="match status" value="2"/>
</dbReference>
<dbReference type="Pfam" id="PF04542">
    <property type="entry name" value="Sigma70_r2"/>
    <property type="match status" value="1"/>
</dbReference>
<dbReference type="InterPro" id="IPR014284">
    <property type="entry name" value="RNA_pol_sigma-70_dom"/>
</dbReference>
<dbReference type="PROSITE" id="PS00716">
    <property type="entry name" value="SIGMA70_2"/>
    <property type="match status" value="1"/>
</dbReference>
<keyword evidence="4" id="KW-0804">Transcription</keyword>
<sequence length="231" mass="26262">MPPRNPVAYQALDLNDAITEHLPLVKRIAYQIASRLPPNVELDDLVQEGLTGLLDALKRYEPQPNLNFEVYARTRIRGAIYDACRRNDILPRNQRDGLVNLEKTTRSLEQKLGRHPSEIEIADACEISLDEYHAVMGTMVNLMPLDDLSEDMLPADMDSDPMQAASMRQFADRIATILESLPENERLVMALHYQEDLSYREIAQVMNLTAGRISQIHTQGMIRIRAKLKIA</sequence>
<keyword evidence="2" id="KW-0731">Sigma factor</keyword>
<dbReference type="PANTHER" id="PTHR30385:SF7">
    <property type="entry name" value="RNA POLYMERASE SIGMA FACTOR FLIA"/>
    <property type="match status" value="1"/>
</dbReference>
<proteinExistence type="predicted"/>
<evidence type="ECO:0000259" key="5">
    <source>
        <dbReference type="PROSITE" id="PS00716"/>
    </source>
</evidence>
<keyword evidence="1" id="KW-0805">Transcription regulation</keyword>
<dbReference type="PRINTS" id="PR00046">
    <property type="entry name" value="SIGMA70FCT"/>
</dbReference>
<dbReference type="GO" id="GO:0006352">
    <property type="term" value="P:DNA-templated transcription initiation"/>
    <property type="evidence" value="ECO:0007669"/>
    <property type="project" value="InterPro"/>
</dbReference>
<dbReference type="GO" id="GO:0003899">
    <property type="term" value="F:DNA-directed RNA polymerase activity"/>
    <property type="evidence" value="ECO:0007669"/>
    <property type="project" value="InterPro"/>
</dbReference>
<dbReference type="RefSeq" id="WP_353438342.1">
    <property type="nucleotide sequence ID" value="NZ_CP099959.1"/>
</dbReference>
<dbReference type="Pfam" id="PF04545">
    <property type="entry name" value="Sigma70_r4"/>
    <property type="match status" value="1"/>
</dbReference>
<protein>
    <submittedName>
        <fullName evidence="6">FliA/WhiG family RNA polymerase sigma factor</fullName>
    </submittedName>
</protein>
<dbReference type="EMBL" id="CP099959">
    <property type="protein sequence ID" value="XCC57312.1"/>
    <property type="molecule type" value="Genomic_DNA"/>
</dbReference>
<dbReference type="GO" id="GO:0016987">
    <property type="term" value="F:sigma factor activity"/>
    <property type="evidence" value="ECO:0007669"/>
    <property type="project" value="UniProtKB-KW"/>
</dbReference>
<dbReference type="NCBIfam" id="NF005413">
    <property type="entry name" value="PRK06986.1"/>
    <property type="match status" value="1"/>
</dbReference>
<dbReference type="Gene3D" id="1.20.140.160">
    <property type="match status" value="1"/>
</dbReference>
<dbReference type="InterPro" id="IPR007624">
    <property type="entry name" value="RNA_pol_sigma70_r3"/>
</dbReference>
<gene>
    <name evidence="6" type="ORF">NKE59_07385</name>
</gene>
<dbReference type="AlphaFoldDB" id="A0AAU8A0Z7"/>
<dbReference type="PANTHER" id="PTHR30385">
    <property type="entry name" value="SIGMA FACTOR F FLAGELLAR"/>
    <property type="match status" value="1"/>
</dbReference>
<dbReference type="InterPro" id="IPR012845">
    <property type="entry name" value="RNA_pol_sigma_FliA_WhiG"/>
</dbReference>
<dbReference type="InterPro" id="IPR007630">
    <property type="entry name" value="RNA_pol_sigma70_r4"/>
</dbReference>
<evidence type="ECO:0000256" key="4">
    <source>
        <dbReference type="ARBA" id="ARBA00023163"/>
    </source>
</evidence>
<dbReference type="InterPro" id="IPR000943">
    <property type="entry name" value="RNA_pol_sigma70"/>
</dbReference>